<reference evidence="2 3" key="1">
    <citation type="submission" date="2017-07" db="EMBL/GenBank/DDBJ databases">
        <title>Leptospira spp. isolated from tropical soils.</title>
        <authorList>
            <person name="Thibeaux R."/>
            <person name="Iraola G."/>
            <person name="Ferres I."/>
            <person name="Bierque E."/>
            <person name="Girault D."/>
            <person name="Soupe-Gilbert M.-E."/>
            <person name="Picardeau M."/>
            <person name="Goarant C."/>
        </authorList>
    </citation>
    <scope>NUCLEOTIDE SEQUENCE [LARGE SCALE GENOMIC DNA]</scope>
    <source>
        <strain evidence="2 3">FH2-B-A1</strain>
    </source>
</reference>
<proteinExistence type="predicted"/>
<keyword evidence="3" id="KW-1185">Reference proteome</keyword>
<evidence type="ECO:0000256" key="1">
    <source>
        <dbReference type="SAM" id="Phobius"/>
    </source>
</evidence>
<gene>
    <name evidence="2" type="ORF">CH364_00545</name>
</gene>
<keyword evidence="1" id="KW-0472">Membrane</keyword>
<dbReference type="RefSeq" id="WP_100741694.1">
    <property type="nucleotide sequence ID" value="NZ_NPDW01000001.1"/>
</dbReference>
<dbReference type="Proteomes" id="UP000232145">
    <property type="component" value="Unassembled WGS sequence"/>
</dbReference>
<protein>
    <recommendedName>
        <fullName evidence="4">Magnesium transporter</fullName>
    </recommendedName>
</protein>
<keyword evidence="1" id="KW-0812">Transmembrane</keyword>
<dbReference type="EMBL" id="NPDX01000001">
    <property type="protein sequence ID" value="PJZ84808.1"/>
    <property type="molecule type" value="Genomic_DNA"/>
</dbReference>
<sequence>MPVNKKKTTIFLFILILLSLLLVGLVYFLFQKKANSDPKQSSFDSHSEVYWQRLQNRPEVLQGPGYPSDLRDFLETLRGKESYLWKGDREKTYAYLLETFPDERGHVLYAVYVAFMNWKEKTLELEQNEGISSYEKLTAVNRLSEEIFPPVIRNLIFPKHPTTPPVWLLSYLEDYIQKNPYSYARERKRIFLRKKEELYKTEKWEIQTWESPMFFQKVVELIYARELLEMSEEERTSYRSAKQEELKVDFWN</sequence>
<accession>A0A2N0AKG4</accession>
<keyword evidence="1" id="KW-1133">Transmembrane helix</keyword>
<organism evidence="2 3">
    <name type="scientific">Leptospira harrisiae</name>
    <dbReference type="NCBI Taxonomy" id="2023189"/>
    <lineage>
        <taxon>Bacteria</taxon>
        <taxon>Pseudomonadati</taxon>
        <taxon>Spirochaetota</taxon>
        <taxon>Spirochaetia</taxon>
        <taxon>Leptospirales</taxon>
        <taxon>Leptospiraceae</taxon>
        <taxon>Leptospira</taxon>
    </lineage>
</organism>
<dbReference type="OrthoDB" id="342824at2"/>
<evidence type="ECO:0008006" key="4">
    <source>
        <dbReference type="Google" id="ProtNLM"/>
    </source>
</evidence>
<evidence type="ECO:0000313" key="2">
    <source>
        <dbReference type="EMBL" id="PJZ84808.1"/>
    </source>
</evidence>
<comment type="caution">
    <text evidence="2">The sequence shown here is derived from an EMBL/GenBank/DDBJ whole genome shotgun (WGS) entry which is preliminary data.</text>
</comment>
<name>A0A2N0AKG4_9LEPT</name>
<dbReference type="AlphaFoldDB" id="A0A2N0AKG4"/>
<feature type="transmembrane region" description="Helical" evidence="1">
    <location>
        <begin position="12"/>
        <end position="30"/>
    </location>
</feature>
<evidence type="ECO:0000313" key="3">
    <source>
        <dbReference type="Proteomes" id="UP000232145"/>
    </source>
</evidence>